<proteinExistence type="inferred from homology"/>
<evidence type="ECO:0000256" key="2">
    <source>
        <dbReference type="ARBA" id="ARBA00022448"/>
    </source>
</evidence>
<name>A0A8H7BY35_9FUNG</name>
<dbReference type="PANTHER" id="PTHR45755:SF4">
    <property type="entry name" value="ZINC TRANSPORTER 7"/>
    <property type="match status" value="1"/>
</dbReference>
<dbReference type="InterPro" id="IPR045316">
    <property type="entry name" value="Msc2-like"/>
</dbReference>
<gene>
    <name evidence="4" type="primary">TOC-1</name>
    <name evidence="4" type="ORF">EC973_005279</name>
</gene>
<dbReference type="OrthoDB" id="5382797at2759"/>
<sequence>MFYLAYPTAKGLAKVLLQTTPDSLFNGVENRLREIRQDPNVAAVDRIHFWQNTYGQCVGTIEVQLRSEADEQATLRFIYQKLEGLTSNAMVDGDRSELTVSIIKLA</sequence>
<keyword evidence="3" id="KW-0406">Ion transport</keyword>
<comment type="similarity">
    <text evidence="1">Belongs to the cation diffusion facilitator (CDF) transporter (TC 2.A.4) family. SLC30A subfamily.</text>
</comment>
<evidence type="ECO:0000256" key="1">
    <source>
        <dbReference type="ARBA" id="ARBA00008873"/>
    </source>
</evidence>
<keyword evidence="2" id="KW-0813">Transport</keyword>
<dbReference type="GO" id="GO:0006882">
    <property type="term" value="P:intracellular zinc ion homeostasis"/>
    <property type="evidence" value="ECO:0007669"/>
    <property type="project" value="InterPro"/>
</dbReference>
<evidence type="ECO:0000256" key="3">
    <source>
        <dbReference type="ARBA" id="ARBA00023065"/>
    </source>
</evidence>
<comment type="caution">
    <text evidence="4">The sequence shown here is derived from an EMBL/GenBank/DDBJ whole genome shotgun (WGS) entry which is preliminary data.</text>
</comment>
<accession>A0A8H7BY35</accession>
<dbReference type="AlphaFoldDB" id="A0A8H7BY35"/>
<dbReference type="Proteomes" id="UP000605846">
    <property type="component" value="Unassembled WGS sequence"/>
</dbReference>
<dbReference type="PANTHER" id="PTHR45755">
    <property type="match status" value="1"/>
</dbReference>
<keyword evidence="5" id="KW-1185">Reference proteome</keyword>
<dbReference type="GO" id="GO:0005385">
    <property type="term" value="F:zinc ion transmembrane transporter activity"/>
    <property type="evidence" value="ECO:0007669"/>
    <property type="project" value="InterPro"/>
</dbReference>
<dbReference type="GO" id="GO:0005794">
    <property type="term" value="C:Golgi apparatus"/>
    <property type="evidence" value="ECO:0007669"/>
    <property type="project" value="TreeGrafter"/>
</dbReference>
<organism evidence="4 5">
    <name type="scientific">Apophysomyces ossiformis</name>
    <dbReference type="NCBI Taxonomy" id="679940"/>
    <lineage>
        <taxon>Eukaryota</taxon>
        <taxon>Fungi</taxon>
        <taxon>Fungi incertae sedis</taxon>
        <taxon>Mucoromycota</taxon>
        <taxon>Mucoromycotina</taxon>
        <taxon>Mucoromycetes</taxon>
        <taxon>Mucorales</taxon>
        <taxon>Mucorineae</taxon>
        <taxon>Mucoraceae</taxon>
        <taxon>Apophysomyces</taxon>
    </lineage>
</organism>
<protein>
    <submittedName>
        <fullName evidence="4">Two-component response regulator-like APRR1</fullName>
    </submittedName>
</protein>
<reference evidence="4" key="1">
    <citation type="submission" date="2020-01" db="EMBL/GenBank/DDBJ databases">
        <title>Genome Sequencing of Three Apophysomyces-Like Fungal Strains Confirms a Novel Fungal Genus in the Mucoromycota with divergent Burkholderia-like Endosymbiotic Bacteria.</title>
        <authorList>
            <person name="Stajich J.E."/>
            <person name="Macias A.M."/>
            <person name="Carter-House D."/>
            <person name="Lovett B."/>
            <person name="Kasson L.R."/>
            <person name="Berry K."/>
            <person name="Grigoriev I."/>
            <person name="Chang Y."/>
            <person name="Spatafora J."/>
            <person name="Kasson M.T."/>
        </authorList>
    </citation>
    <scope>NUCLEOTIDE SEQUENCE</scope>
    <source>
        <strain evidence="4">NRRL A-21654</strain>
    </source>
</reference>
<evidence type="ECO:0000313" key="4">
    <source>
        <dbReference type="EMBL" id="KAF7732383.1"/>
    </source>
</evidence>
<dbReference type="EMBL" id="JABAYA010000003">
    <property type="protein sequence ID" value="KAF7732383.1"/>
    <property type="molecule type" value="Genomic_DNA"/>
</dbReference>
<evidence type="ECO:0000313" key="5">
    <source>
        <dbReference type="Proteomes" id="UP000605846"/>
    </source>
</evidence>